<dbReference type="Proteomes" id="UP000239203">
    <property type="component" value="Unassembled WGS sequence"/>
</dbReference>
<keyword evidence="7" id="KW-1185">Reference proteome</keyword>
<dbReference type="Pfam" id="PF00005">
    <property type="entry name" value="ABC_tran"/>
    <property type="match status" value="1"/>
</dbReference>
<dbReference type="SMART" id="SM00382">
    <property type="entry name" value="AAA"/>
    <property type="match status" value="1"/>
</dbReference>
<dbReference type="Gene3D" id="3.40.50.300">
    <property type="entry name" value="P-loop containing nucleotide triphosphate hydrolases"/>
    <property type="match status" value="1"/>
</dbReference>
<evidence type="ECO:0000256" key="2">
    <source>
        <dbReference type="ARBA" id="ARBA00022448"/>
    </source>
</evidence>
<dbReference type="GO" id="GO:0005524">
    <property type="term" value="F:ATP binding"/>
    <property type="evidence" value="ECO:0007669"/>
    <property type="project" value="UniProtKB-KW"/>
</dbReference>
<evidence type="ECO:0000259" key="5">
    <source>
        <dbReference type="PROSITE" id="PS50893"/>
    </source>
</evidence>
<dbReference type="InterPro" id="IPR017871">
    <property type="entry name" value="ABC_transporter-like_CS"/>
</dbReference>
<dbReference type="InterPro" id="IPR003593">
    <property type="entry name" value="AAA+_ATPase"/>
</dbReference>
<evidence type="ECO:0000256" key="3">
    <source>
        <dbReference type="ARBA" id="ARBA00022741"/>
    </source>
</evidence>
<accession>A0A2S6GS07</accession>
<evidence type="ECO:0000313" key="7">
    <source>
        <dbReference type="Proteomes" id="UP000239203"/>
    </source>
</evidence>
<dbReference type="PROSITE" id="PS00211">
    <property type="entry name" value="ABC_TRANSPORTER_1"/>
    <property type="match status" value="1"/>
</dbReference>
<dbReference type="PROSITE" id="PS50893">
    <property type="entry name" value="ABC_TRANSPORTER_2"/>
    <property type="match status" value="1"/>
</dbReference>
<dbReference type="PANTHER" id="PTHR43335:SF4">
    <property type="entry name" value="ABC TRANSPORTER, ATP-BINDING PROTEIN"/>
    <property type="match status" value="1"/>
</dbReference>
<dbReference type="EMBL" id="PTIX01000006">
    <property type="protein sequence ID" value="PPK68014.1"/>
    <property type="molecule type" value="Genomic_DNA"/>
</dbReference>
<sequence>MRATIGRMIEASGLTKHYGRTVAVDNLSFTVSEGRVTGFLGPNGAGKSTTMRMILGLDRPTSGDVRIDGEHYRDLRQPLRTVGALLDAKWVHPNRSARAHLSWLATSNKLPGTAVDEVLDLVGLTSVARKNAGGFSLGMSQRLGIAAALLGDPKVLLFDEPVNGLDPEGILWIRRFMHRLAEEGRTVFVSSHLLSEMSQTAQDLVVIGRGKLIYQGTVGDFIAHATENSVLVRSPELGRLAEVLSAEGAKLSQDGDGLQVSGMDSAEVGELAAAARITLHELSNHAGSLEQAFIQLTGGTVEYQAATEEGPTA</sequence>
<keyword evidence="4 6" id="KW-0067">ATP-binding</keyword>
<protein>
    <submittedName>
        <fullName evidence="6">ABC-2 type transport system ATP-binding protein</fullName>
    </submittedName>
</protein>
<keyword evidence="2" id="KW-0813">Transport</keyword>
<dbReference type="InterPro" id="IPR003439">
    <property type="entry name" value="ABC_transporter-like_ATP-bd"/>
</dbReference>
<gene>
    <name evidence="6" type="ORF">CLV40_106247</name>
</gene>
<organism evidence="6 7">
    <name type="scientific">Actinokineospora auranticolor</name>
    <dbReference type="NCBI Taxonomy" id="155976"/>
    <lineage>
        <taxon>Bacteria</taxon>
        <taxon>Bacillati</taxon>
        <taxon>Actinomycetota</taxon>
        <taxon>Actinomycetes</taxon>
        <taxon>Pseudonocardiales</taxon>
        <taxon>Pseudonocardiaceae</taxon>
        <taxon>Actinokineospora</taxon>
    </lineage>
</organism>
<reference evidence="6 7" key="1">
    <citation type="submission" date="2018-02" db="EMBL/GenBank/DDBJ databases">
        <title>Genomic Encyclopedia of Archaeal and Bacterial Type Strains, Phase II (KMG-II): from individual species to whole genera.</title>
        <authorList>
            <person name="Goeker M."/>
        </authorList>
    </citation>
    <scope>NUCLEOTIDE SEQUENCE [LARGE SCALE GENOMIC DNA]</scope>
    <source>
        <strain evidence="6 7">YU 961-1</strain>
    </source>
</reference>
<dbReference type="InterPro" id="IPR027417">
    <property type="entry name" value="P-loop_NTPase"/>
</dbReference>
<evidence type="ECO:0000256" key="1">
    <source>
        <dbReference type="ARBA" id="ARBA00005417"/>
    </source>
</evidence>
<keyword evidence="3" id="KW-0547">Nucleotide-binding</keyword>
<dbReference type="GO" id="GO:0016887">
    <property type="term" value="F:ATP hydrolysis activity"/>
    <property type="evidence" value="ECO:0007669"/>
    <property type="project" value="InterPro"/>
</dbReference>
<proteinExistence type="inferred from homology"/>
<name>A0A2S6GS07_9PSEU</name>
<comment type="similarity">
    <text evidence="1">Belongs to the ABC transporter superfamily.</text>
</comment>
<dbReference type="PANTHER" id="PTHR43335">
    <property type="entry name" value="ABC TRANSPORTER, ATP-BINDING PROTEIN"/>
    <property type="match status" value="1"/>
</dbReference>
<dbReference type="AlphaFoldDB" id="A0A2S6GS07"/>
<comment type="caution">
    <text evidence="6">The sequence shown here is derived from an EMBL/GenBank/DDBJ whole genome shotgun (WGS) entry which is preliminary data.</text>
</comment>
<evidence type="ECO:0000256" key="4">
    <source>
        <dbReference type="ARBA" id="ARBA00022840"/>
    </source>
</evidence>
<evidence type="ECO:0000313" key="6">
    <source>
        <dbReference type="EMBL" id="PPK68014.1"/>
    </source>
</evidence>
<dbReference type="SUPFAM" id="SSF52540">
    <property type="entry name" value="P-loop containing nucleoside triphosphate hydrolases"/>
    <property type="match status" value="1"/>
</dbReference>
<feature type="domain" description="ABC transporter" evidence="5">
    <location>
        <begin position="9"/>
        <end position="234"/>
    </location>
</feature>